<keyword evidence="2" id="KW-1185">Reference proteome</keyword>
<reference evidence="1 2" key="1">
    <citation type="journal article" date="2019" name="Int. J. Syst. Evol. Microbiol.">
        <title>The Global Catalogue of Microorganisms (GCM) 10K type strain sequencing project: providing services to taxonomists for standard genome sequencing and annotation.</title>
        <authorList>
            <consortium name="The Broad Institute Genomics Platform"/>
            <consortium name="The Broad Institute Genome Sequencing Center for Infectious Disease"/>
            <person name="Wu L."/>
            <person name="Ma J."/>
        </authorList>
    </citation>
    <scope>NUCLEOTIDE SEQUENCE [LARGE SCALE GENOMIC DNA]</scope>
    <source>
        <strain evidence="1 2">JCM 15313</strain>
    </source>
</reference>
<dbReference type="EMBL" id="BAAAPC010000034">
    <property type="protein sequence ID" value="GAA2016783.1"/>
    <property type="molecule type" value="Genomic_DNA"/>
</dbReference>
<comment type="caution">
    <text evidence="1">The sequence shown here is derived from an EMBL/GenBank/DDBJ whole genome shotgun (WGS) entry which is preliminary data.</text>
</comment>
<evidence type="ECO:0000313" key="2">
    <source>
        <dbReference type="Proteomes" id="UP001501585"/>
    </source>
</evidence>
<gene>
    <name evidence="1" type="ORF">GCM10009799_51180</name>
</gene>
<sequence length="167" mass="19004">MVMVDHDRPYCVEEFPDGTRRITTAVYWRHQLGGEAHCLARFYSLPEGKRPVVILSEIRSNPYEYPLGLDFSAAARALLNILRKLGETVPDAAIWVLHHGRFSYYDSLGVEDYGVFDLRGEDGGNLDELANYRRLSSREAQDLLADIPKSSVEDDVVKAGLERIVYW</sequence>
<accession>A0ABN2TQM3</accession>
<organism evidence="1 2">
    <name type="scientific">Nocardiopsis rhodophaea</name>
    <dbReference type="NCBI Taxonomy" id="280238"/>
    <lineage>
        <taxon>Bacteria</taxon>
        <taxon>Bacillati</taxon>
        <taxon>Actinomycetota</taxon>
        <taxon>Actinomycetes</taxon>
        <taxon>Streptosporangiales</taxon>
        <taxon>Nocardiopsidaceae</taxon>
        <taxon>Nocardiopsis</taxon>
    </lineage>
</organism>
<protein>
    <submittedName>
        <fullName evidence="1">Uncharacterized protein</fullName>
    </submittedName>
</protein>
<evidence type="ECO:0000313" key="1">
    <source>
        <dbReference type="EMBL" id="GAA2016783.1"/>
    </source>
</evidence>
<proteinExistence type="predicted"/>
<dbReference type="Proteomes" id="UP001501585">
    <property type="component" value="Unassembled WGS sequence"/>
</dbReference>
<name>A0ABN2TQM3_9ACTN</name>